<dbReference type="FunFam" id="3.90.190.10:FF:000064">
    <property type="entry name" value="RNA/RNP complex-1-interacting phosphatase homolog"/>
    <property type="match status" value="1"/>
</dbReference>
<dbReference type="SUPFAM" id="SSF52799">
    <property type="entry name" value="(Phosphotyrosine protein) phosphatases II"/>
    <property type="match status" value="1"/>
</dbReference>
<evidence type="ECO:0000256" key="5">
    <source>
        <dbReference type="ARBA" id="ARBA00022912"/>
    </source>
</evidence>
<dbReference type="OMA" id="NCPSIAT"/>
<evidence type="ECO:0000256" key="8">
    <source>
        <dbReference type="ARBA" id="ARBA00065987"/>
    </source>
</evidence>
<keyword evidence="15" id="KW-1185">Reference proteome</keyword>
<feature type="domain" description="Tyrosine specific protein phosphatases" evidence="13">
    <location>
        <begin position="104"/>
        <end position="166"/>
    </location>
</feature>
<comment type="function">
    <text evidence="7">Possesses RNA 5'-triphosphatase and diphosphatase activities, but displays a poor protein-tyrosine phosphatase activity. In addition, has phosphatase activity with ATP, ADP and O-methylfluorescein phosphate (in vitro). Binds to RNA. May participate in nuclear mRNA metabolism.</text>
</comment>
<evidence type="ECO:0000256" key="1">
    <source>
        <dbReference type="ARBA" id="ARBA00004123"/>
    </source>
</evidence>
<dbReference type="Ensembl" id="ENSPSIT00000009567.1">
    <property type="protein sequence ID" value="ENSPSIP00000009520.1"/>
    <property type="gene ID" value="ENSPSIG00000008655.1"/>
</dbReference>
<dbReference type="InterPro" id="IPR016130">
    <property type="entry name" value="Tyr_Pase_AS"/>
</dbReference>
<keyword evidence="4" id="KW-0694">RNA-binding</keyword>
<dbReference type="PROSITE" id="PS50056">
    <property type="entry name" value="TYR_PHOSPHATASE_2"/>
    <property type="match status" value="1"/>
</dbReference>
<reference evidence="14" key="3">
    <citation type="submission" date="2025-08" db="UniProtKB">
        <authorList>
            <consortium name="Ensembl"/>
        </authorList>
    </citation>
    <scope>IDENTIFICATION</scope>
</reference>
<dbReference type="EMBL" id="AGCU01019676">
    <property type="status" value="NOT_ANNOTATED_CDS"/>
    <property type="molecule type" value="Genomic_DNA"/>
</dbReference>
<evidence type="ECO:0000256" key="7">
    <source>
        <dbReference type="ARBA" id="ARBA00054725"/>
    </source>
</evidence>
<evidence type="ECO:0000313" key="15">
    <source>
        <dbReference type="Proteomes" id="UP000007267"/>
    </source>
</evidence>
<dbReference type="GO" id="GO:0004651">
    <property type="term" value="F:polynucleotide 5'-phosphatase activity"/>
    <property type="evidence" value="ECO:0007669"/>
    <property type="project" value="TreeGrafter"/>
</dbReference>
<dbReference type="HOGENOM" id="CLU_057587_4_1_1"/>
<protein>
    <recommendedName>
        <fullName evidence="9">RNA/RNP complex-1-interacting phosphatase</fullName>
    </recommendedName>
    <alternativeName>
        <fullName evidence="10">Dual specificity protein phosphatase 11</fullName>
    </alternativeName>
    <alternativeName>
        <fullName evidence="11">Phosphatase that interacts with RNA/RNP complex 1</fullName>
    </alternativeName>
</protein>
<evidence type="ECO:0000256" key="9">
    <source>
        <dbReference type="ARBA" id="ARBA00068666"/>
    </source>
</evidence>
<dbReference type="PROSITE" id="PS00383">
    <property type="entry name" value="TYR_PHOSPHATASE_1"/>
    <property type="match status" value="1"/>
</dbReference>
<dbReference type="GO" id="GO:0003723">
    <property type="term" value="F:RNA binding"/>
    <property type="evidence" value="ECO:0007669"/>
    <property type="project" value="UniProtKB-KW"/>
</dbReference>
<evidence type="ECO:0000313" key="14">
    <source>
        <dbReference type="Ensembl" id="ENSPSIP00000009520.1"/>
    </source>
</evidence>
<evidence type="ECO:0000256" key="6">
    <source>
        <dbReference type="ARBA" id="ARBA00023242"/>
    </source>
</evidence>
<dbReference type="STRING" id="13735.ENSPSIP00000009520"/>
<evidence type="ECO:0000256" key="2">
    <source>
        <dbReference type="ARBA" id="ARBA00008601"/>
    </source>
</evidence>
<dbReference type="Pfam" id="PF00782">
    <property type="entry name" value="DSPc"/>
    <property type="match status" value="1"/>
</dbReference>
<dbReference type="PANTHER" id="PTHR10367">
    <property type="entry name" value="MRNA-CAPPING ENZYME"/>
    <property type="match status" value="1"/>
</dbReference>
<evidence type="ECO:0000256" key="4">
    <source>
        <dbReference type="ARBA" id="ARBA00022884"/>
    </source>
</evidence>
<sequence>MVKKNTIPDGWRTLTPVGQPIPGTRFIAFKVPLKGAINQRLTPTQKFTPKDLIAAMKALNVELGLIIDLTYTTRYYEVKDLPKSVQYKKLYTVGLEVPDNATILQFKKWVRKFLWENAGNDKLIGVHCTNGINRTGYLICRYLIDVEGWDPETAIQAFGDARGHRIDGLVYLTDLRTQPMRSNFLHRPGKRLRIYDDDHSHNDLQGQIQLRDFDFINKGPGQRRRPFHDHQSQNDLQAPMQMRDWDYNRGPGQR</sequence>
<dbReference type="InterPro" id="IPR029021">
    <property type="entry name" value="Prot-tyrosine_phosphatase-like"/>
</dbReference>
<dbReference type="PANTHER" id="PTHR10367:SF24">
    <property type="entry name" value="TYROSINE SPECIFIC PROTEIN PHOSPHATASES DOMAIN-CONTAINING PROTEIN"/>
    <property type="match status" value="1"/>
</dbReference>
<keyword evidence="6" id="KW-0539">Nucleus</keyword>
<evidence type="ECO:0000256" key="11">
    <source>
        <dbReference type="ARBA" id="ARBA00080235"/>
    </source>
</evidence>
<dbReference type="GO" id="GO:0004721">
    <property type="term" value="F:phosphoprotein phosphatase activity"/>
    <property type="evidence" value="ECO:0007669"/>
    <property type="project" value="UniProtKB-KW"/>
</dbReference>
<reference evidence="15" key="2">
    <citation type="journal article" date="2013" name="Nat. Genet.">
        <title>The draft genomes of soft-shell turtle and green sea turtle yield insights into the development and evolution of the turtle-specific body plan.</title>
        <authorList>
            <person name="Wang Z."/>
            <person name="Pascual-Anaya J."/>
            <person name="Zadissa A."/>
            <person name="Li W."/>
            <person name="Niimura Y."/>
            <person name="Huang Z."/>
            <person name="Li C."/>
            <person name="White S."/>
            <person name="Xiong Z."/>
            <person name="Fang D."/>
            <person name="Wang B."/>
            <person name="Ming Y."/>
            <person name="Chen Y."/>
            <person name="Zheng Y."/>
            <person name="Kuraku S."/>
            <person name="Pignatelli M."/>
            <person name="Herrero J."/>
            <person name="Beal K."/>
            <person name="Nozawa M."/>
            <person name="Li Q."/>
            <person name="Wang J."/>
            <person name="Zhang H."/>
            <person name="Yu L."/>
            <person name="Shigenobu S."/>
            <person name="Wang J."/>
            <person name="Liu J."/>
            <person name="Flicek P."/>
            <person name="Searle S."/>
            <person name="Wang J."/>
            <person name="Kuratani S."/>
            <person name="Yin Y."/>
            <person name="Aken B."/>
            <person name="Zhang G."/>
            <person name="Irie N."/>
        </authorList>
    </citation>
    <scope>NUCLEOTIDE SEQUENCE [LARGE SCALE GENOMIC DNA]</scope>
    <source>
        <strain evidence="15">Daiwa-1</strain>
    </source>
</reference>
<dbReference type="InterPro" id="IPR000340">
    <property type="entry name" value="Dual-sp_phosphatase_cat-dom"/>
</dbReference>
<comment type="subunit">
    <text evidence="8">Monomer. May interact with SFRS7 and SFRS9/SRP30C.</text>
</comment>
<proteinExistence type="inferred from homology"/>
<dbReference type="GeneTree" id="ENSGT00940000155847"/>
<organism evidence="14 15">
    <name type="scientific">Pelodiscus sinensis</name>
    <name type="common">Chinese softshell turtle</name>
    <name type="synonym">Trionyx sinensis</name>
    <dbReference type="NCBI Taxonomy" id="13735"/>
    <lineage>
        <taxon>Eukaryota</taxon>
        <taxon>Metazoa</taxon>
        <taxon>Chordata</taxon>
        <taxon>Craniata</taxon>
        <taxon>Vertebrata</taxon>
        <taxon>Euteleostomi</taxon>
        <taxon>Archelosauria</taxon>
        <taxon>Testudinata</taxon>
        <taxon>Testudines</taxon>
        <taxon>Cryptodira</taxon>
        <taxon>Trionychia</taxon>
        <taxon>Trionychidae</taxon>
        <taxon>Pelodiscus</taxon>
    </lineage>
</organism>
<dbReference type="Proteomes" id="UP000007267">
    <property type="component" value="Unassembled WGS sequence"/>
</dbReference>
<name>K7FNB0_PELSI</name>
<dbReference type="EMBL" id="AGCU01019675">
    <property type="status" value="NOT_ANNOTATED_CDS"/>
    <property type="molecule type" value="Genomic_DNA"/>
</dbReference>
<dbReference type="AlphaFoldDB" id="K7FNB0"/>
<dbReference type="InterPro" id="IPR000387">
    <property type="entry name" value="Tyr_Pase_dom"/>
</dbReference>
<feature type="region of interest" description="Disordered" evidence="12">
    <location>
        <begin position="219"/>
        <end position="254"/>
    </location>
</feature>
<keyword evidence="5" id="KW-0904">Protein phosphatase</keyword>
<evidence type="ECO:0000256" key="12">
    <source>
        <dbReference type="SAM" id="MobiDB-lite"/>
    </source>
</evidence>
<reference evidence="14" key="4">
    <citation type="submission" date="2025-09" db="UniProtKB">
        <authorList>
            <consortium name="Ensembl"/>
        </authorList>
    </citation>
    <scope>IDENTIFICATION</scope>
</reference>
<comment type="similarity">
    <text evidence="2">Belongs to the protein-tyrosine phosphatase family. Non-receptor class dual specificity subfamily.</text>
</comment>
<evidence type="ECO:0000256" key="10">
    <source>
        <dbReference type="ARBA" id="ARBA00076572"/>
    </source>
</evidence>
<dbReference type="Gene3D" id="3.90.190.10">
    <property type="entry name" value="Protein tyrosine phosphatase superfamily"/>
    <property type="match status" value="1"/>
</dbReference>
<evidence type="ECO:0000259" key="13">
    <source>
        <dbReference type="PROSITE" id="PS50056"/>
    </source>
</evidence>
<evidence type="ECO:0000256" key="3">
    <source>
        <dbReference type="ARBA" id="ARBA00022801"/>
    </source>
</evidence>
<dbReference type="eggNOG" id="KOG2386">
    <property type="taxonomic scope" value="Eukaryota"/>
</dbReference>
<accession>K7FNB0</accession>
<comment type="subcellular location">
    <subcellularLocation>
        <location evidence="1">Nucleus</location>
    </subcellularLocation>
</comment>
<dbReference type="GO" id="GO:0005634">
    <property type="term" value="C:nucleus"/>
    <property type="evidence" value="ECO:0007669"/>
    <property type="project" value="UniProtKB-SubCell"/>
</dbReference>
<reference evidence="15" key="1">
    <citation type="submission" date="2011-10" db="EMBL/GenBank/DDBJ databases">
        <authorList>
            <consortium name="Soft-shell Turtle Genome Consortium"/>
        </authorList>
    </citation>
    <scope>NUCLEOTIDE SEQUENCE [LARGE SCALE GENOMIC DNA]</scope>
    <source>
        <strain evidence="15">Daiwa-1</strain>
    </source>
</reference>
<dbReference type="InterPro" id="IPR051029">
    <property type="entry name" value="mRNA_Capping_Enz/RNA_Phosphat"/>
</dbReference>
<keyword evidence="3" id="KW-0378">Hydrolase</keyword>